<gene>
    <name evidence="2" type="ORF">ACFFGA_08910</name>
</gene>
<keyword evidence="1" id="KW-0732">Signal</keyword>
<proteinExistence type="predicted"/>
<feature type="chain" id="PRO_5045258301" description="Outer membrane protein beta-barrel domain-containing protein" evidence="1">
    <location>
        <begin position="19"/>
        <end position="424"/>
    </location>
</feature>
<organism evidence="2 3">
    <name type="scientific">Winogradskyella pulchriflava</name>
    <dbReference type="NCBI Taxonomy" id="1110688"/>
    <lineage>
        <taxon>Bacteria</taxon>
        <taxon>Pseudomonadati</taxon>
        <taxon>Bacteroidota</taxon>
        <taxon>Flavobacteriia</taxon>
        <taxon>Flavobacteriales</taxon>
        <taxon>Flavobacteriaceae</taxon>
        <taxon>Winogradskyella</taxon>
    </lineage>
</organism>
<evidence type="ECO:0000313" key="3">
    <source>
        <dbReference type="Proteomes" id="UP001589832"/>
    </source>
</evidence>
<dbReference type="Proteomes" id="UP001589832">
    <property type="component" value="Unassembled WGS sequence"/>
</dbReference>
<dbReference type="EMBL" id="JBHLTQ010000004">
    <property type="protein sequence ID" value="MFC0604671.1"/>
    <property type="molecule type" value="Genomic_DNA"/>
</dbReference>
<evidence type="ECO:0008006" key="4">
    <source>
        <dbReference type="Google" id="ProtNLM"/>
    </source>
</evidence>
<protein>
    <recommendedName>
        <fullName evidence="4">Outer membrane protein beta-barrel domain-containing protein</fullName>
    </recommendedName>
</protein>
<dbReference type="RefSeq" id="WP_386062708.1">
    <property type="nucleotide sequence ID" value="NZ_JBHLTQ010000004.1"/>
</dbReference>
<reference evidence="2 3" key="1">
    <citation type="submission" date="2024-09" db="EMBL/GenBank/DDBJ databases">
        <authorList>
            <person name="Sun Q."/>
            <person name="Mori K."/>
        </authorList>
    </citation>
    <scope>NUCLEOTIDE SEQUENCE [LARGE SCALE GENOMIC DNA]</scope>
    <source>
        <strain evidence="2 3">NCAIM B.02481</strain>
    </source>
</reference>
<keyword evidence="3" id="KW-1185">Reference proteome</keyword>
<comment type="caution">
    <text evidence="2">The sequence shown here is derived from an EMBL/GenBank/DDBJ whole genome shotgun (WGS) entry which is preliminary data.</text>
</comment>
<feature type="signal peptide" evidence="1">
    <location>
        <begin position="1"/>
        <end position="18"/>
    </location>
</feature>
<sequence length="424" mass="49103">MRNFILLLLLLSSATIFSQVNFQNGYFIYNNNQKVDCLIKNKDWNRLPDSFEYKLNKNDKVQTVSMLQIKEFRILDTDLFYVKEKLTQDIKNDNYQVIKHEGEDVFFKVLLRGEGSVYEYFNERSYFFYELDNQGLVLLPKPNKNDKENKKKNSNVYKNDLYSNLKCDGITLADFKKLHYREQELIKLFSKYNTCKGGGSENIFDKRTKTLLRLKAIAGLNFHNSITNKLSFKYSFSLPPSAGGGTGTSTGKDEIKFDGQTNFFFGGELELVLPINNNKWSIFISPIYQSFSDLSGSKEVKDHELNYDADYDVNISSISFIELPIGVRYYMKFNEKTQIFTHLAIASNIIMSADYTQEINNHSNHPFKFAENEKNYSFYSGVGLNYDKFAIGLNYYFTKNLRDSKNLNLNANGAISLFGSYTIF</sequence>
<evidence type="ECO:0000313" key="2">
    <source>
        <dbReference type="EMBL" id="MFC0604671.1"/>
    </source>
</evidence>
<name>A0ABV6Q8S0_9FLAO</name>
<evidence type="ECO:0000256" key="1">
    <source>
        <dbReference type="SAM" id="SignalP"/>
    </source>
</evidence>
<accession>A0ABV6Q8S0</accession>